<dbReference type="Gene3D" id="2.10.270.10">
    <property type="entry name" value="Cholin Binding"/>
    <property type="match status" value="1"/>
</dbReference>
<reference evidence="3" key="2">
    <citation type="submission" date="2021-04" db="EMBL/GenBank/DDBJ databases">
        <authorList>
            <person name="Gilroy R."/>
        </authorList>
    </citation>
    <scope>NUCLEOTIDE SEQUENCE</scope>
    <source>
        <strain evidence="3">CHK198-12963</strain>
    </source>
</reference>
<reference evidence="3" key="1">
    <citation type="journal article" date="2021" name="PeerJ">
        <title>Extensive microbial diversity within the chicken gut microbiome revealed by metagenomics and culture.</title>
        <authorList>
            <person name="Gilroy R."/>
            <person name="Ravi A."/>
            <person name="Getino M."/>
            <person name="Pursley I."/>
            <person name="Horton D.L."/>
            <person name="Alikhan N.F."/>
            <person name="Baker D."/>
            <person name="Gharbi K."/>
            <person name="Hall N."/>
            <person name="Watson M."/>
            <person name="Adriaenssens E.M."/>
            <person name="Foster-Nyarko E."/>
            <person name="Jarju S."/>
            <person name="Secka A."/>
            <person name="Antonio M."/>
            <person name="Oren A."/>
            <person name="Chaudhuri R.R."/>
            <person name="La Ragione R."/>
            <person name="Hildebrand F."/>
            <person name="Pallen M.J."/>
        </authorList>
    </citation>
    <scope>NUCLEOTIDE SEQUENCE</scope>
    <source>
        <strain evidence="3">CHK198-12963</strain>
    </source>
</reference>
<dbReference type="AlphaFoldDB" id="A0A9D2PXP5"/>
<dbReference type="InterPro" id="IPR018337">
    <property type="entry name" value="Cell_wall/Cho-bd_repeat"/>
</dbReference>
<feature type="chain" id="PRO_5038844133" evidence="2">
    <location>
        <begin position="25"/>
        <end position="349"/>
    </location>
</feature>
<feature type="signal peptide" evidence="2">
    <location>
        <begin position="1"/>
        <end position="24"/>
    </location>
</feature>
<name>A0A9D2PXP5_9FIRM</name>
<evidence type="ECO:0000256" key="2">
    <source>
        <dbReference type="SAM" id="SignalP"/>
    </source>
</evidence>
<dbReference type="Proteomes" id="UP000823863">
    <property type="component" value="Unassembled WGS sequence"/>
</dbReference>
<proteinExistence type="predicted"/>
<comment type="caution">
    <text evidence="3">The sequence shown here is derived from an EMBL/GenBank/DDBJ whole genome shotgun (WGS) entry which is preliminary data.</text>
</comment>
<evidence type="ECO:0000256" key="1">
    <source>
        <dbReference type="ARBA" id="ARBA00022737"/>
    </source>
</evidence>
<evidence type="ECO:0000313" key="4">
    <source>
        <dbReference type="Proteomes" id="UP000823863"/>
    </source>
</evidence>
<dbReference type="SUPFAM" id="SSF69360">
    <property type="entry name" value="Cell wall binding repeat"/>
    <property type="match status" value="1"/>
</dbReference>
<accession>A0A9D2PXP5</accession>
<organism evidence="3 4">
    <name type="scientific">Candidatus Enterocloster excrementigallinarum</name>
    <dbReference type="NCBI Taxonomy" id="2838558"/>
    <lineage>
        <taxon>Bacteria</taxon>
        <taxon>Bacillati</taxon>
        <taxon>Bacillota</taxon>
        <taxon>Clostridia</taxon>
        <taxon>Lachnospirales</taxon>
        <taxon>Lachnospiraceae</taxon>
        <taxon>Enterocloster</taxon>
    </lineage>
</organism>
<sequence length="349" mass="39253">MRKKLYLAALTAALSLGTAATAYAAQWVPDSSGWWYQEDGGSWPASTWKWIDGNQDGVAECYYFDENGYLVTNGTTPDGYQVNGDGAWTVDGQIQTQEQGTSVQTKTAAYGDYQINPQIFEEMTMTARQVLERYGHHYTWIDGSQMDLNADGRTFLISNYSNAEELFLDDPTFERYYAYVRLVPGHEENEYDAAYDLNHDNVIDTKDTDAALNTGNRELYLKILNYYSDTYSIDWERPICRIYTNGNVLKGAFGDSCPVEEVARVVKKMGATNVEVTNKTWQEEIMARDPNAPSGQLFGTIHTGQYRDVNRTALEFNLNGLHFYVGGSNGNIVSSNSWTIDQAAEPARE</sequence>
<evidence type="ECO:0000313" key="3">
    <source>
        <dbReference type="EMBL" id="HJC67697.1"/>
    </source>
</evidence>
<dbReference type="Pfam" id="PF19085">
    <property type="entry name" value="Choline_bind_2"/>
    <property type="match status" value="1"/>
</dbReference>
<dbReference type="EMBL" id="DWWB01000078">
    <property type="protein sequence ID" value="HJC67697.1"/>
    <property type="molecule type" value="Genomic_DNA"/>
</dbReference>
<keyword evidence="1" id="KW-0677">Repeat</keyword>
<gene>
    <name evidence="3" type="ORF">H9931_13470</name>
</gene>
<protein>
    <submittedName>
        <fullName evidence="3">Uncharacterized protein</fullName>
    </submittedName>
</protein>
<keyword evidence="2" id="KW-0732">Signal</keyword>